<feature type="region of interest" description="Disordered" evidence="1">
    <location>
        <begin position="35"/>
        <end position="118"/>
    </location>
</feature>
<proteinExistence type="predicted"/>
<evidence type="ECO:0000256" key="2">
    <source>
        <dbReference type="SAM" id="SignalP"/>
    </source>
</evidence>
<accession>A0A387FW88</accession>
<keyword evidence="4" id="KW-1185">Reference proteome</keyword>
<keyword evidence="2" id="KW-0732">Signal</keyword>
<dbReference type="OrthoDB" id="8400919at2"/>
<feature type="signal peptide" evidence="2">
    <location>
        <begin position="1"/>
        <end position="36"/>
    </location>
</feature>
<reference evidence="3 4" key="1">
    <citation type="submission" date="2018-10" db="EMBL/GenBank/DDBJ databases">
        <title>Rhizobium etli, R. leguminosarum and a new Rhizobium genospecies from Phaseolus dumosus.</title>
        <authorList>
            <person name="Ramirez-Puebla S.T."/>
            <person name="Rogel-Hernandez M.A."/>
            <person name="Guerrero G."/>
            <person name="Ormeno-Orrillo E."/>
            <person name="Martinez-Romero J.C."/>
            <person name="Negrete-Yankelevich S."/>
            <person name="Martinez-Romero E."/>
        </authorList>
    </citation>
    <scope>NUCLEOTIDE SEQUENCE [LARGE SCALE GENOMIC DNA]</scope>
    <source>
        <strain evidence="3 4">CCGE525</strain>
        <plasmid evidence="4">prccge525c</plasmid>
    </source>
</reference>
<feature type="chain" id="PRO_5017339363" description="Intersectin-EH binding protein Ibp1" evidence="2">
    <location>
        <begin position="37"/>
        <end position="118"/>
    </location>
</feature>
<keyword evidence="3" id="KW-0614">Plasmid</keyword>
<geneLocation type="plasmid" evidence="4">
    <name>prccge525c</name>
</geneLocation>
<dbReference type="Proteomes" id="UP000282195">
    <property type="component" value="Plasmid pRCCGE525c"/>
</dbReference>
<protein>
    <recommendedName>
        <fullName evidence="5">Intersectin-EH binding protein Ibp1</fullName>
    </recommendedName>
</protein>
<dbReference type="KEGG" id="rjg:CCGE525_29145"/>
<gene>
    <name evidence="3" type="ORF">CCGE525_29145</name>
</gene>
<sequence>MSTPSSPRRSEASYRPNGRFLLVAALMVAIPGIASAQQMPGGDPCAAPDANKQTEGGQTAPRSQDSTGQKLSDCGGVLKPPATGDSAMEKPAPRGGKTPVIPPGNVPDEQGNNTPQAK</sequence>
<evidence type="ECO:0008006" key="5">
    <source>
        <dbReference type="Google" id="ProtNLM"/>
    </source>
</evidence>
<name>A0A387FW88_9HYPH</name>
<feature type="compositionally biased region" description="Polar residues" evidence="1">
    <location>
        <begin position="51"/>
        <end position="70"/>
    </location>
</feature>
<organism evidence="3 4">
    <name type="scientific">Rhizobium jaguaris</name>
    <dbReference type="NCBI Taxonomy" id="1312183"/>
    <lineage>
        <taxon>Bacteria</taxon>
        <taxon>Pseudomonadati</taxon>
        <taxon>Pseudomonadota</taxon>
        <taxon>Alphaproteobacteria</taxon>
        <taxon>Hyphomicrobiales</taxon>
        <taxon>Rhizobiaceae</taxon>
        <taxon>Rhizobium/Agrobacterium group</taxon>
        <taxon>Rhizobium</taxon>
    </lineage>
</organism>
<dbReference type="EMBL" id="CP032695">
    <property type="protein sequence ID" value="AYG62798.1"/>
    <property type="molecule type" value="Genomic_DNA"/>
</dbReference>
<evidence type="ECO:0000313" key="4">
    <source>
        <dbReference type="Proteomes" id="UP000282195"/>
    </source>
</evidence>
<evidence type="ECO:0000256" key="1">
    <source>
        <dbReference type="SAM" id="MobiDB-lite"/>
    </source>
</evidence>
<dbReference type="AlphaFoldDB" id="A0A387FW88"/>
<evidence type="ECO:0000313" key="3">
    <source>
        <dbReference type="EMBL" id="AYG62798.1"/>
    </source>
</evidence>